<reference evidence="10 11" key="1">
    <citation type="journal article" date="2010" name="Nat. Biotechnol.">
        <title>Genome sequence of the model mushroom Schizophyllum commune.</title>
        <authorList>
            <person name="Ohm R.A."/>
            <person name="de Jong J.F."/>
            <person name="Lugones L.G."/>
            <person name="Aerts A."/>
            <person name="Kothe E."/>
            <person name="Stajich J.E."/>
            <person name="de Vries R.P."/>
            <person name="Record E."/>
            <person name="Levasseur A."/>
            <person name="Baker S.E."/>
            <person name="Bartholomew K.A."/>
            <person name="Coutinho P.M."/>
            <person name="Erdmann S."/>
            <person name="Fowler T.J."/>
            <person name="Gathman A.C."/>
            <person name="Lombard V."/>
            <person name="Henrissat B."/>
            <person name="Knabe N."/>
            <person name="Kuees U."/>
            <person name="Lilly W.W."/>
            <person name="Lindquist E."/>
            <person name="Lucas S."/>
            <person name="Magnuson J.K."/>
            <person name="Piumi F."/>
            <person name="Raudaskoski M."/>
            <person name="Salamov A."/>
            <person name="Schmutz J."/>
            <person name="Schwarze F.W.M.R."/>
            <person name="vanKuyk P.A."/>
            <person name="Horton J.S."/>
            <person name="Grigoriev I.V."/>
            <person name="Woesten H.A.B."/>
        </authorList>
    </citation>
    <scope>NUCLEOTIDE SEQUENCE [LARGE SCALE GENOMIC DNA]</scope>
    <source>
        <strain evidence="11">H4-8 / FGSC 9210</strain>
    </source>
</reference>
<dbReference type="InterPro" id="IPR019165">
    <property type="entry name" value="Peptidase_M76_ATP23"/>
</dbReference>
<keyword evidence="8" id="KW-0496">Mitochondrion</keyword>
<dbReference type="EC" id="3.4.24.-" evidence="8"/>
<evidence type="ECO:0000256" key="9">
    <source>
        <dbReference type="SAM" id="MobiDB-lite"/>
    </source>
</evidence>
<name>D8Q7D1_SCHCM</name>
<comment type="similarity">
    <text evidence="2 8">Belongs to the peptidase M76 family.</text>
</comment>
<comment type="subcellular location">
    <subcellularLocation>
        <location evidence="1 8">Mitochondrion inner membrane</location>
        <topology evidence="1 8">Peripheral membrane protein</topology>
        <orientation evidence="1 8">Intermembrane side</orientation>
    </subcellularLocation>
</comment>
<feature type="region of interest" description="Disordered" evidence="9">
    <location>
        <begin position="1"/>
        <end position="22"/>
    </location>
</feature>
<evidence type="ECO:0000256" key="7">
    <source>
        <dbReference type="ARBA" id="ARBA00023049"/>
    </source>
</evidence>
<dbReference type="EMBL" id="GL377307">
    <property type="protein sequence ID" value="EFI96007.1"/>
    <property type="molecule type" value="Genomic_DNA"/>
</dbReference>
<dbReference type="GO" id="GO:0004222">
    <property type="term" value="F:metalloendopeptidase activity"/>
    <property type="evidence" value="ECO:0007669"/>
    <property type="project" value="InterPro"/>
</dbReference>
<evidence type="ECO:0000256" key="4">
    <source>
        <dbReference type="ARBA" id="ARBA00022670"/>
    </source>
</evidence>
<dbReference type="eggNOG" id="KOG3314">
    <property type="taxonomic scope" value="Eukaryota"/>
</dbReference>
<dbReference type="OrthoDB" id="285308at2759"/>
<dbReference type="STRING" id="578458.D8Q7D1"/>
<keyword evidence="8" id="KW-0999">Mitochondrion inner membrane</keyword>
<keyword evidence="8" id="KW-0472">Membrane</keyword>
<keyword evidence="6 8" id="KW-0378">Hydrolase</keyword>
<dbReference type="KEGG" id="scm:SCHCO_02629391"/>
<evidence type="ECO:0000256" key="5">
    <source>
        <dbReference type="ARBA" id="ARBA00022723"/>
    </source>
</evidence>
<dbReference type="InParanoid" id="D8Q7D1"/>
<dbReference type="Proteomes" id="UP000007431">
    <property type="component" value="Unassembled WGS sequence"/>
</dbReference>
<dbReference type="GO" id="GO:0005743">
    <property type="term" value="C:mitochondrial inner membrane"/>
    <property type="evidence" value="ECO:0007669"/>
    <property type="project" value="UniProtKB-SubCell"/>
</dbReference>
<evidence type="ECO:0000313" key="11">
    <source>
        <dbReference type="Proteomes" id="UP000007431"/>
    </source>
</evidence>
<dbReference type="Pfam" id="PF09768">
    <property type="entry name" value="Peptidase_M76"/>
    <property type="match status" value="1"/>
</dbReference>
<dbReference type="PANTHER" id="PTHR21711:SF0">
    <property type="entry name" value="MITOCHONDRIAL INNER MEMBRANE PROTEASE ATP23 HOMOLOG"/>
    <property type="match status" value="1"/>
</dbReference>
<evidence type="ECO:0000256" key="1">
    <source>
        <dbReference type="ARBA" id="ARBA00004137"/>
    </source>
</evidence>
<proteinExistence type="inferred from homology"/>
<sequence length="232" mass="26383">MGDKPTSSTAAPSASAMPSLPDPAELSTFERWRRNMAYVTGIGMSDEERKLYTTQIHLKRCEDRKYHLMQSSPGVVFMLKQLKLAGCELPENNFVCAPCDSVDRAGGYKPGVGAIVLCAGHIYSKDHQEHTMMHEMIHLFDECRFKLDWSNLRHHACTEIRANSLSGDCRYLQEMQRGNFSFTKNHQTCVRERAIISVSKNKSCPDMETARRAVNEVFDSCFADTRPFDEIY</sequence>
<organism evidence="11">
    <name type="scientific">Schizophyllum commune (strain H4-8 / FGSC 9210)</name>
    <name type="common">Split gill fungus</name>
    <dbReference type="NCBI Taxonomy" id="578458"/>
    <lineage>
        <taxon>Eukaryota</taxon>
        <taxon>Fungi</taxon>
        <taxon>Dikarya</taxon>
        <taxon>Basidiomycota</taxon>
        <taxon>Agaricomycotina</taxon>
        <taxon>Agaricomycetes</taxon>
        <taxon>Agaricomycetidae</taxon>
        <taxon>Agaricales</taxon>
        <taxon>Schizophyllaceae</taxon>
        <taxon>Schizophyllum</taxon>
    </lineage>
</organism>
<dbReference type="OMA" id="KRHHQTC"/>
<gene>
    <name evidence="10" type="ORF">SCHCODRAFT_257410</name>
</gene>
<protein>
    <recommendedName>
        <fullName evidence="3 8">Mitochondrial inner membrane protease ATP23</fullName>
        <ecNumber evidence="8">3.4.24.-</ecNumber>
    </recommendedName>
</protein>
<evidence type="ECO:0000256" key="8">
    <source>
        <dbReference type="RuleBase" id="RU364057"/>
    </source>
</evidence>
<evidence type="ECO:0000256" key="3">
    <source>
        <dbReference type="ARBA" id="ARBA00014615"/>
    </source>
</evidence>
<dbReference type="VEuPathDB" id="FungiDB:SCHCODRAFT_02629391"/>
<keyword evidence="11" id="KW-1185">Reference proteome</keyword>
<dbReference type="GeneID" id="9587425"/>
<comment type="function">
    <text evidence="8">Has a dual role in the assembly of mitochondrial ATPase.</text>
</comment>
<dbReference type="HOGENOM" id="CLU_079125_0_0_1"/>
<evidence type="ECO:0000256" key="6">
    <source>
        <dbReference type="ARBA" id="ARBA00022801"/>
    </source>
</evidence>
<evidence type="ECO:0000313" key="10">
    <source>
        <dbReference type="EMBL" id="EFI96007.1"/>
    </source>
</evidence>
<dbReference type="PANTHER" id="PTHR21711">
    <property type="entry name" value="MITOCHONDRIAL INNER MEMBRANE PROTEASE"/>
    <property type="match status" value="1"/>
</dbReference>
<keyword evidence="7 8" id="KW-0482">Metalloprotease</keyword>
<dbReference type="GO" id="GO:0046872">
    <property type="term" value="F:metal ion binding"/>
    <property type="evidence" value="ECO:0007669"/>
    <property type="project" value="UniProtKB-KW"/>
</dbReference>
<evidence type="ECO:0000256" key="2">
    <source>
        <dbReference type="ARBA" id="ARBA00009915"/>
    </source>
</evidence>
<keyword evidence="4 8" id="KW-0645">Protease</keyword>
<dbReference type="GO" id="GO:0034982">
    <property type="term" value="P:mitochondrial protein processing"/>
    <property type="evidence" value="ECO:0007669"/>
    <property type="project" value="TreeGrafter"/>
</dbReference>
<accession>D8Q7D1</accession>
<dbReference type="AlphaFoldDB" id="D8Q7D1"/>
<dbReference type="FunCoup" id="D8Q7D1">
    <property type="interactions" value="380"/>
</dbReference>
<keyword evidence="5 8" id="KW-0479">Metal-binding</keyword>
<dbReference type="GO" id="GO:0033615">
    <property type="term" value="P:mitochondrial proton-transporting ATP synthase complex assembly"/>
    <property type="evidence" value="ECO:0007669"/>
    <property type="project" value="TreeGrafter"/>
</dbReference>